<reference evidence="2 3" key="1">
    <citation type="submission" date="2020-07" db="EMBL/GenBank/DDBJ databases">
        <authorList>
            <person name="Criscuolo A."/>
        </authorList>
    </citation>
    <scope>NUCLEOTIDE SEQUENCE [LARGE SCALE GENOMIC DNA]</scope>
    <source>
        <strain evidence="3">CIP 111030</strain>
    </source>
</reference>
<keyword evidence="3" id="KW-1185">Reference proteome</keyword>
<dbReference type="Gene3D" id="2.40.50.140">
    <property type="entry name" value="Nucleic acid-binding proteins"/>
    <property type="match status" value="1"/>
</dbReference>
<dbReference type="PANTHER" id="PTHR10724">
    <property type="entry name" value="30S RIBOSOMAL PROTEIN S1"/>
    <property type="match status" value="1"/>
</dbReference>
<dbReference type="GO" id="GO:0006412">
    <property type="term" value="P:translation"/>
    <property type="evidence" value="ECO:0007669"/>
    <property type="project" value="TreeGrafter"/>
</dbReference>
<dbReference type="Pfam" id="PF00575">
    <property type="entry name" value="S1"/>
    <property type="match status" value="1"/>
</dbReference>
<dbReference type="InterPro" id="IPR012340">
    <property type="entry name" value="NA-bd_OB-fold"/>
</dbReference>
<dbReference type="SUPFAM" id="SSF50249">
    <property type="entry name" value="Nucleic acid-binding proteins"/>
    <property type="match status" value="1"/>
</dbReference>
<gene>
    <name evidence="2" type="primary">yugI_2</name>
    <name evidence="2" type="ORF">JEOSCH030_00460</name>
</gene>
<dbReference type="NCBIfam" id="NF040579">
    <property type="entry name" value="S1_dom_CvfD"/>
    <property type="match status" value="1"/>
</dbReference>
<dbReference type="SMART" id="SM00316">
    <property type="entry name" value="S1"/>
    <property type="match status" value="1"/>
</dbReference>
<dbReference type="NCBIfam" id="NF040578">
    <property type="entry name" value="S1_dom_Ygs"/>
    <property type="match status" value="1"/>
</dbReference>
<name>A0A6V7R647_9BACL</name>
<dbReference type="RefSeq" id="WP_186085446.1">
    <property type="nucleotide sequence ID" value="NZ_BMDB01000001.1"/>
</dbReference>
<dbReference type="EMBL" id="CAJEWE010000006">
    <property type="protein sequence ID" value="CAD2072860.1"/>
    <property type="molecule type" value="Genomic_DNA"/>
</dbReference>
<comment type="caution">
    <text evidence="2">The sequence shown here is derived from an EMBL/GenBank/DDBJ whole genome shotgun (WGS) entry which is preliminary data.</text>
</comment>
<organism evidence="2 3">
    <name type="scientific">Phocicoccus schoeneichii</name>
    <dbReference type="NCBI Taxonomy" id="1812261"/>
    <lineage>
        <taxon>Bacteria</taxon>
        <taxon>Bacillati</taxon>
        <taxon>Bacillota</taxon>
        <taxon>Bacilli</taxon>
        <taxon>Bacillales</taxon>
        <taxon>Salinicoccaceae</taxon>
        <taxon>Phocicoccus</taxon>
    </lineage>
</organism>
<accession>A0A6V7R647</accession>
<feature type="domain" description="S1 motif" evidence="1">
    <location>
        <begin position="8"/>
        <end position="76"/>
    </location>
</feature>
<evidence type="ECO:0000313" key="2">
    <source>
        <dbReference type="EMBL" id="CAD2072860.1"/>
    </source>
</evidence>
<evidence type="ECO:0000313" key="3">
    <source>
        <dbReference type="Proteomes" id="UP000521032"/>
    </source>
</evidence>
<evidence type="ECO:0000259" key="1">
    <source>
        <dbReference type="PROSITE" id="PS50126"/>
    </source>
</evidence>
<proteinExistence type="predicted"/>
<protein>
    <submittedName>
        <fullName evidence="2">General stress protein 13</fullName>
    </submittedName>
</protein>
<dbReference type="GO" id="GO:0003729">
    <property type="term" value="F:mRNA binding"/>
    <property type="evidence" value="ECO:0007669"/>
    <property type="project" value="TreeGrafter"/>
</dbReference>
<dbReference type="Proteomes" id="UP000521032">
    <property type="component" value="Unassembled WGS sequence"/>
</dbReference>
<dbReference type="InterPro" id="IPR003029">
    <property type="entry name" value="S1_domain"/>
</dbReference>
<dbReference type="AlphaFoldDB" id="A0A6V7R647"/>
<dbReference type="PROSITE" id="PS50126">
    <property type="entry name" value="S1"/>
    <property type="match status" value="1"/>
</dbReference>
<sequence>MTKQYRVGQFVKVKVTGIQPYGAFVKTHDDREGLIHISEIMNDYVHNVNQFLTKGQIVKAKIIGIEDNGKMSLTLKENEYFKVKEHKKKRRSILEKIEETERYGFQSLQEMMPIWIQEAKDRMNNE</sequence>
<dbReference type="InterPro" id="IPR050437">
    <property type="entry name" value="Ribos_protein_bS1-like"/>
</dbReference>
<dbReference type="GO" id="GO:0003735">
    <property type="term" value="F:structural constituent of ribosome"/>
    <property type="evidence" value="ECO:0007669"/>
    <property type="project" value="TreeGrafter"/>
</dbReference>